<evidence type="ECO:0000313" key="4">
    <source>
        <dbReference type="Proteomes" id="UP001335737"/>
    </source>
</evidence>
<proteinExistence type="predicted"/>
<protein>
    <submittedName>
        <fullName evidence="3">Nitrilase-related carbon-nitrogen hydrolase</fullName>
    </submittedName>
</protein>
<evidence type="ECO:0000313" key="3">
    <source>
        <dbReference type="EMBL" id="MEC5423356.1"/>
    </source>
</evidence>
<name>A0ABU6KE41_9BACI</name>
<dbReference type="InterPro" id="IPR036526">
    <property type="entry name" value="C-N_Hydrolase_sf"/>
</dbReference>
<accession>A0ABU6KE41</accession>
<dbReference type="SUPFAM" id="SSF56317">
    <property type="entry name" value="Carbon-nitrogen hydrolase"/>
    <property type="match status" value="1"/>
</dbReference>
<dbReference type="PROSITE" id="PS50263">
    <property type="entry name" value="CN_HYDROLASE"/>
    <property type="match status" value="1"/>
</dbReference>
<dbReference type="Gene3D" id="3.60.110.10">
    <property type="entry name" value="Carbon-nitrogen hydrolase"/>
    <property type="match status" value="1"/>
</dbReference>
<feature type="domain" description="CN hydrolase" evidence="2">
    <location>
        <begin position="8"/>
        <end position="248"/>
    </location>
</feature>
<dbReference type="PANTHER" id="PTHR43674">
    <property type="entry name" value="NITRILASE C965.09-RELATED"/>
    <property type="match status" value="1"/>
</dbReference>
<comment type="caution">
    <text evidence="3">The sequence shown here is derived from an EMBL/GenBank/DDBJ whole genome shotgun (WGS) entry which is preliminary data.</text>
</comment>
<dbReference type="Pfam" id="PF00795">
    <property type="entry name" value="CN_hydrolase"/>
    <property type="match status" value="1"/>
</dbReference>
<keyword evidence="4" id="KW-1185">Reference proteome</keyword>
<evidence type="ECO:0000256" key="1">
    <source>
        <dbReference type="ARBA" id="ARBA00022801"/>
    </source>
</evidence>
<evidence type="ECO:0000259" key="2">
    <source>
        <dbReference type="PROSITE" id="PS50263"/>
    </source>
</evidence>
<dbReference type="InterPro" id="IPR003010">
    <property type="entry name" value="C-N_Hydrolase"/>
</dbReference>
<gene>
    <name evidence="3" type="ORF">QGM71_07575</name>
</gene>
<dbReference type="GO" id="GO:0016787">
    <property type="term" value="F:hydrolase activity"/>
    <property type="evidence" value="ECO:0007669"/>
    <property type="project" value="UniProtKB-KW"/>
</dbReference>
<dbReference type="Proteomes" id="UP001335737">
    <property type="component" value="Unassembled WGS sequence"/>
</dbReference>
<dbReference type="InterPro" id="IPR050345">
    <property type="entry name" value="Aliph_Amidase/BUP"/>
</dbReference>
<dbReference type="EMBL" id="JARZFX010000002">
    <property type="protein sequence ID" value="MEC5423356.1"/>
    <property type="molecule type" value="Genomic_DNA"/>
</dbReference>
<sequence>MKVLSKKVSIGIIQMESHLGDVEANLEKAVKMIKEAVEKGSNIVCFPELFSTGYHLAYLKEKTNELGMKYFDETVETLSGAARKYGVYIIAPIVEERELNGVAYNSALVFDKDGSLMGSMAKTHLWALERFYFKEGSEFPVFKTEHGNIGIAICYDAGFPEVSRSLCLQGADIVFVPSAWRIEDEDMWDLNLPQRALENLFFTVGVNAVNKKHDLHLFGKSKVCNPRGKIIKELPSDQEVVEVVEIDLGDIAKYRTEISYLRDRKPIIYNLLTDR</sequence>
<organism evidence="3 4">
    <name type="scientific">Virgibacillus tibetensis</name>
    <dbReference type="NCBI Taxonomy" id="3042313"/>
    <lineage>
        <taxon>Bacteria</taxon>
        <taxon>Bacillati</taxon>
        <taxon>Bacillota</taxon>
        <taxon>Bacilli</taxon>
        <taxon>Bacillales</taxon>
        <taxon>Bacillaceae</taxon>
        <taxon>Virgibacillus</taxon>
    </lineage>
</organism>
<reference evidence="3 4" key="1">
    <citation type="journal article" date="2024" name="Int. J. Syst. Evol. Microbiol.">
        <title>Virgibacillus tibetensis sp. nov., isolated from salt lake on the Tibetan Plateau of China.</title>
        <authorList>
            <person name="Phurbu D."/>
            <person name="Liu Z.-X."/>
            <person name="Wang R."/>
            <person name="Zheng Y.-Y."/>
            <person name="Liu H.-C."/>
            <person name="Zhou Y.-G."/>
            <person name="Yu Y.-J."/>
            <person name="Li A.-H."/>
        </authorList>
    </citation>
    <scope>NUCLEOTIDE SEQUENCE [LARGE SCALE GENOMIC DNA]</scope>
    <source>
        <strain evidence="3 4">C22-A2</strain>
    </source>
</reference>
<keyword evidence="1 3" id="KW-0378">Hydrolase</keyword>
<dbReference type="PANTHER" id="PTHR43674:SF2">
    <property type="entry name" value="BETA-UREIDOPROPIONASE"/>
    <property type="match status" value="1"/>
</dbReference>